<evidence type="ECO:0000256" key="2">
    <source>
        <dbReference type="ARBA" id="ARBA00004922"/>
    </source>
</evidence>
<dbReference type="GO" id="GO:0046920">
    <property type="term" value="F:alpha-(1-&gt;3)-fucosyltransferase activity"/>
    <property type="evidence" value="ECO:0007669"/>
    <property type="project" value="TreeGrafter"/>
</dbReference>
<evidence type="ECO:0000256" key="8">
    <source>
        <dbReference type="ARBA" id="ARBA00022989"/>
    </source>
</evidence>
<evidence type="ECO:0000259" key="12">
    <source>
        <dbReference type="Pfam" id="PF00852"/>
    </source>
</evidence>
<reference evidence="14" key="1">
    <citation type="submission" date="2021-10" db="EMBL/GenBank/DDBJ databases">
        <title>Tropical sea cucumber genome reveals ecological adaptation and Cuvierian tubules defense mechanism.</title>
        <authorList>
            <person name="Chen T."/>
        </authorList>
    </citation>
    <scope>NUCLEOTIDE SEQUENCE</scope>
    <source>
        <strain evidence="14">Nanhai2018</strain>
        <tissue evidence="14">Muscle</tissue>
    </source>
</reference>
<dbReference type="Proteomes" id="UP001152320">
    <property type="component" value="Chromosome 23"/>
</dbReference>
<evidence type="ECO:0000256" key="5">
    <source>
        <dbReference type="ARBA" id="ARBA00022679"/>
    </source>
</evidence>
<evidence type="ECO:0000256" key="11">
    <source>
        <dbReference type="RuleBase" id="RU003832"/>
    </source>
</evidence>
<dbReference type="EC" id="2.4.1.-" evidence="11"/>
<evidence type="ECO:0000256" key="7">
    <source>
        <dbReference type="ARBA" id="ARBA00022968"/>
    </source>
</evidence>
<feature type="domain" description="Fucosyltransferase C-terminal" evidence="12">
    <location>
        <begin position="302"/>
        <end position="474"/>
    </location>
</feature>
<gene>
    <name evidence="14" type="ORF">HOLleu_41169</name>
</gene>
<dbReference type="InterPro" id="IPR031481">
    <property type="entry name" value="Glyco_tran_10_N"/>
</dbReference>
<evidence type="ECO:0000256" key="10">
    <source>
        <dbReference type="ARBA" id="ARBA00023180"/>
    </source>
</evidence>
<keyword evidence="10" id="KW-0325">Glycoprotein</keyword>
<evidence type="ECO:0000256" key="1">
    <source>
        <dbReference type="ARBA" id="ARBA00004167"/>
    </source>
</evidence>
<keyword evidence="6 11" id="KW-0812">Transmembrane</keyword>
<protein>
    <recommendedName>
        <fullName evidence="11">Fucosyltransferase</fullName>
        <ecNumber evidence="11">2.4.1.-</ecNumber>
    </recommendedName>
</protein>
<feature type="transmembrane region" description="Helical" evidence="11">
    <location>
        <begin position="6"/>
        <end position="23"/>
    </location>
</feature>
<proteinExistence type="inferred from homology"/>
<keyword evidence="7" id="KW-0735">Signal-anchor</keyword>
<sequence length="505" mass="59650">MAEKKYKFHTVFVLLTLVLIFYFKNWQESKKFFVPVPITFRVANSPNLPVQKMNVNVSNDFRHIKMTNIPTDGMALFEPKFRHKNGNDKTTALQKLVSHVSIPLRVTHAPHSIPLRVSHSPNSTEEDKNNIDVRNIPTNRTTVEESTFSKSAYSKVFFNDTSKVHEFPSKKPCIKQIQLWANFQFQHFSEKEYDCPEENCKARYVHSNSYDKLKTSHAVILHHKGSWRWEDLARSRPDGQLWIYMTKESPRHSRKMIPDHHRLAYNWSMTYHTESDFVIPYGKYIEGIPEIHANDTTNWAAGKTRLIAWMASNCAVSSWSRMKFVRNLERLIQVDTYGRCGKLNCPRNELKCDEILSSHKFYLALENSECQDYITEKFWKNAFTHHLVPIVYGTTRKDYEKVAPPNSFVHLSDFRNMKSLVDYIKYLDKNDTAYNEYFEWRKRGSTKWYNEAQFASPESLLCPIVHKLRNIDDKNTKRTKMEPQVVNIQNWWRRSCMHRQSVWAT</sequence>
<dbReference type="AlphaFoldDB" id="A0A9Q1BBX3"/>
<dbReference type="EMBL" id="JAIZAY010000023">
    <property type="protein sequence ID" value="KAJ8019534.1"/>
    <property type="molecule type" value="Genomic_DNA"/>
</dbReference>
<evidence type="ECO:0000259" key="13">
    <source>
        <dbReference type="Pfam" id="PF17039"/>
    </source>
</evidence>
<organism evidence="14 15">
    <name type="scientific">Holothuria leucospilota</name>
    <name type="common">Black long sea cucumber</name>
    <name type="synonym">Mertensiothuria leucospilota</name>
    <dbReference type="NCBI Taxonomy" id="206669"/>
    <lineage>
        <taxon>Eukaryota</taxon>
        <taxon>Metazoa</taxon>
        <taxon>Echinodermata</taxon>
        <taxon>Eleutherozoa</taxon>
        <taxon>Echinozoa</taxon>
        <taxon>Holothuroidea</taxon>
        <taxon>Aspidochirotacea</taxon>
        <taxon>Aspidochirotida</taxon>
        <taxon>Holothuriidae</taxon>
        <taxon>Holothuria</taxon>
    </lineage>
</organism>
<keyword evidence="5 11" id="KW-0808">Transferase</keyword>
<evidence type="ECO:0000256" key="6">
    <source>
        <dbReference type="ARBA" id="ARBA00022692"/>
    </source>
</evidence>
<dbReference type="Pfam" id="PF00852">
    <property type="entry name" value="Glyco_transf_10"/>
    <property type="match status" value="1"/>
</dbReference>
<name>A0A9Q1BBX3_HOLLE</name>
<keyword evidence="4 11" id="KW-0328">Glycosyltransferase</keyword>
<dbReference type="InterPro" id="IPR038577">
    <property type="entry name" value="GT10-like_C_sf"/>
</dbReference>
<dbReference type="FunFam" id="3.40.50.11660:FF:000010">
    <property type="entry name" value="Uncharacterized protein"/>
    <property type="match status" value="1"/>
</dbReference>
<dbReference type="Gene3D" id="3.40.50.11660">
    <property type="entry name" value="Glycosyl transferase family 10, C-terminal domain"/>
    <property type="match status" value="1"/>
</dbReference>
<dbReference type="PANTHER" id="PTHR11929">
    <property type="entry name" value="ALPHA- 1,3 -FUCOSYLTRANSFERASE"/>
    <property type="match status" value="1"/>
</dbReference>
<evidence type="ECO:0000313" key="15">
    <source>
        <dbReference type="Proteomes" id="UP001152320"/>
    </source>
</evidence>
<accession>A0A9Q1BBX3</accession>
<dbReference type="OrthoDB" id="427096at2759"/>
<evidence type="ECO:0000256" key="3">
    <source>
        <dbReference type="ARBA" id="ARBA00008919"/>
    </source>
</evidence>
<comment type="caution">
    <text evidence="14">The sequence shown here is derived from an EMBL/GenBank/DDBJ whole genome shotgun (WGS) entry which is preliminary data.</text>
</comment>
<evidence type="ECO:0000256" key="9">
    <source>
        <dbReference type="ARBA" id="ARBA00023136"/>
    </source>
</evidence>
<comment type="pathway">
    <text evidence="2">Protein modification; protein glycosylation.</text>
</comment>
<dbReference type="PANTHER" id="PTHR11929:SF145">
    <property type="entry name" value="ALPHA-(1,3)-FUCOSYLTRANSFERASE FUT-1"/>
    <property type="match status" value="1"/>
</dbReference>
<dbReference type="InterPro" id="IPR001503">
    <property type="entry name" value="Glyco_trans_10"/>
</dbReference>
<keyword evidence="8 11" id="KW-1133">Transmembrane helix</keyword>
<dbReference type="InterPro" id="IPR055270">
    <property type="entry name" value="Glyco_tran_10_C"/>
</dbReference>
<keyword evidence="9 11" id="KW-0472">Membrane</keyword>
<feature type="domain" description="Fucosyltransferase N-terminal" evidence="13">
    <location>
        <begin position="176"/>
        <end position="282"/>
    </location>
</feature>
<dbReference type="SUPFAM" id="SSF53756">
    <property type="entry name" value="UDP-Glycosyltransferase/glycogen phosphorylase"/>
    <property type="match status" value="1"/>
</dbReference>
<comment type="subcellular location">
    <subcellularLocation>
        <location evidence="11">Golgi apparatus</location>
        <location evidence="11">Golgi stack membrane</location>
        <topology evidence="11">Single-pass type II membrane protein</topology>
    </subcellularLocation>
    <subcellularLocation>
        <location evidence="1">Membrane</location>
        <topology evidence="1">Single-pass membrane protein</topology>
    </subcellularLocation>
</comment>
<evidence type="ECO:0000313" key="14">
    <source>
        <dbReference type="EMBL" id="KAJ8019534.1"/>
    </source>
</evidence>
<dbReference type="Pfam" id="PF17039">
    <property type="entry name" value="Glyco_tran_10_N"/>
    <property type="match status" value="1"/>
</dbReference>
<keyword evidence="11" id="KW-0333">Golgi apparatus</keyword>
<comment type="similarity">
    <text evidence="3 11">Belongs to the glycosyltransferase 10 family.</text>
</comment>
<dbReference type="GO" id="GO:0032580">
    <property type="term" value="C:Golgi cisterna membrane"/>
    <property type="evidence" value="ECO:0007669"/>
    <property type="project" value="UniProtKB-SubCell"/>
</dbReference>
<evidence type="ECO:0000256" key="4">
    <source>
        <dbReference type="ARBA" id="ARBA00022676"/>
    </source>
</evidence>
<keyword evidence="15" id="KW-1185">Reference proteome</keyword>